<evidence type="ECO:0000313" key="3">
    <source>
        <dbReference type="EMBL" id="KAK4421426.1"/>
    </source>
</evidence>
<dbReference type="InterPro" id="IPR040256">
    <property type="entry name" value="At4g02000-like"/>
</dbReference>
<dbReference type="EMBL" id="JACGWO010000008">
    <property type="protein sequence ID" value="KAK4421426.1"/>
    <property type="molecule type" value="Genomic_DNA"/>
</dbReference>
<organism evidence="3 4">
    <name type="scientific">Sesamum alatum</name>
    <dbReference type="NCBI Taxonomy" id="300844"/>
    <lineage>
        <taxon>Eukaryota</taxon>
        <taxon>Viridiplantae</taxon>
        <taxon>Streptophyta</taxon>
        <taxon>Embryophyta</taxon>
        <taxon>Tracheophyta</taxon>
        <taxon>Spermatophyta</taxon>
        <taxon>Magnoliopsida</taxon>
        <taxon>eudicotyledons</taxon>
        <taxon>Gunneridae</taxon>
        <taxon>Pentapetalae</taxon>
        <taxon>asterids</taxon>
        <taxon>lamiids</taxon>
        <taxon>Lamiales</taxon>
        <taxon>Pedaliaceae</taxon>
        <taxon>Sesamum</taxon>
    </lineage>
</organism>
<proteinExistence type="predicted"/>
<name>A0AAE1Y1B0_9LAMI</name>
<dbReference type="Proteomes" id="UP001293254">
    <property type="component" value="Unassembled WGS sequence"/>
</dbReference>
<reference evidence="3" key="1">
    <citation type="submission" date="2020-06" db="EMBL/GenBank/DDBJ databases">
        <authorList>
            <person name="Li T."/>
            <person name="Hu X."/>
            <person name="Zhang T."/>
            <person name="Song X."/>
            <person name="Zhang H."/>
            <person name="Dai N."/>
            <person name="Sheng W."/>
            <person name="Hou X."/>
            <person name="Wei L."/>
        </authorList>
    </citation>
    <scope>NUCLEOTIDE SEQUENCE</scope>
    <source>
        <strain evidence="3">3651</strain>
        <tissue evidence="3">Leaf</tissue>
    </source>
</reference>
<evidence type="ECO:0000259" key="2">
    <source>
        <dbReference type="Pfam" id="PF14111"/>
    </source>
</evidence>
<evidence type="ECO:0000313" key="4">
    <source>
        <dbReference type="Proteomes" id="UP001293254"/>
    </source>
</evidence>
<protein>
    <recommendedName>
        <fullName evidence="2">DUF4283 domain-containing protein</fullName>
    </recommendedName>
</protein>
<dbReference type="Pfam" id="PF14111">
    <property type="entry name" value="DUF4283"/>
    <property type="match status" value="1"/>
</dbReference>
<evidence type="ECO:0000256" key="1">
    <source>
        <dbReference type="SAM" id="MobiDB-lite"/>
    </source>
</evidence>
<dbReference type="AlphaFoldDB" id="A0AAE1Y1B0"/>
<accession>A0AAE1Y1B0</accession>
<dbReference type="PANTHER" id="PTHR31286:SF99">
    <property type="entry name" value="DUF4283 DOMAIN-CONTAINING PROTEIN"/>
    <property type="match status" value="1"/>
</dbReference>
<feature type="domain" description="DUF4283" evidence="2">
    <location>
        <begin position="34"/>
        <end position="114"/>
    </location>
</feature>
<dbReference type="PANTHER" id="PTHR31286">
    <property type="entry name" value="GLYCINE-RICH CELL WALL STRUCTURAL PROTEIN 1.8-LIKE"/>
    <property type="match status" value="1"/>
</dbReference>
<gene>
    <name evidence="3" type="ORF">Salat_2093100</name>
</gene>
<feature type="region of interest" description="Disordered" evidence="1">
    <location>
        <begin position="165"/>
        <end position="186"/>
    </location>
</feature>
<reference evidence="3" key="2">
    <citation type="journal article" date="2024" name="Plant">
        <title>Genomic evolution and insights into agronomic trait innovations of Sesamum species.</title>
        <authorList>
            <person name="Miao H."/>
            <person name="Wang L."/>
            <person name="Qu L."/>
            <person name="Liu H."/>
            <person name="Sun Y."/>
            <person name="Le M."/>
            <person name="Wang Q."/>
            <person name="Wei S."/>
            <person name="Zheng Y."/>
            <person name="Lin W."/>
            <person name="Duan Y."/>
            <person name="Cao H."/>
            <person name="Xiong S."/>
            <person name="Wang X."/>
            <person name="Wei L."/>
            <person name="Li C."/>
            <person name="Ma Q."/>
            <person name="Ju M."/>
            <person name="Zhao R."/>
            <person name="Li G."/>
            <person name="Mu C."/>
            <person name="Tian Q."/>
            <person name="Mei H."/>
            <person name="Zhang T."/>
            <person name="Gao T."/>
            <person name="Zhang H."/>
        </authorList>
    </citation>
    <scope>NUCLEOTIDE SEQUENCE</scope>
    <source>
        <strain evidence="3">3651</strain>
    </source>
</reference>
<comment type="caution">
    <text evidence="3">The sequence shown here is derived from an EMBL/GenBank/DDBJ whole genome shotgun (WGS) entry which is preliminary data.</text>
</comment>
<keyword evidence="4" id="KW-1185">Reference proteome</keyword>
<feature type="compositionally biased region" description="Basic and acidic residues" evidence="1">
    <location>
        <begin position="175"/>
        <end position="186"/>
    </location>
</feature>
<dbReference type="InterPro" id="IPR025558">
    <property type="entry name" value="DUF4283"/>
</dbReference>
<sequence>MLNLDKVKVIRAASEGTHPKIELDQDYVQSIRRVWQETVVLKLVGKSFSYNILSSKVNAMWDLNGDNNLIALGHNSFILKLSDQDKVEYNLTKGPWMIYNHFLVVRKWLSNFKHQLTKSIQQSPRSTFRSRSKAMSKLMDTSTPWCTKCGRVGYRNFECTYKRNDTTNHAGASNRSDEKTSPSVGDDKVVREAKYGEWLQRQMCTSINNQFSLLAYWSPGKFQPPGGKGIQELRIENLTEFIGIGQTTYSGGDALAVNPDGDAKL</sequence>